<dbReference type="Proteomes" id="UP001437256">
    <property type="component" value="Unassembled WGS sequence"/>
</dbReference>
<dbReference type="EMBL" id="JBBXMP010000012">
    <property type="protein sequence ID" value="KAL0069476.1"/>
    <property type="molecule type" value="Genomic_DNA"/>
</dbReference>
<feature type="domain" description="EthD" evidence="4">
    <location>
        <begin position="73"/>
        <end position="166"/>
    </location>
</feature>
<feature type="signal peptide" evidence="3">
    <location>
        <begin position="1"/>
        <end position="28"/>
    </location>
</feature>
<reference evidence="5 6" key="1">
    <citation type="submission" date="2024-05" db="EMBL/GenBank/DDBJ databases">
        <title>A draft genome resource for the thread blight pathogen Marasmius tenuissimus strain MS-2.</title>
        <authorList>
            <person name="Yulfo-Soto G.E."/>
            <person name="Baruah I.K."/>
            <person name="Amoako-Attah I."/>
            <person name="Bukari Y."/>
            <person name="Meinhardt L.W."/>
            <person name="Bailey B.A."/>
            <person name="Cohen S.P."/>
        </authorList>
    </citation>
    <scope>NUCLEOTIDE SEQUENCE [LARGE SCALE GENOMIC DNA]</scope>
    <source>
        <strain evidence="5 6">MS-2</strain>
    </source>
</reference>
<proteinExistence type="inferred from homology"/>
<protein>
    <recommendedName>
        <fullName evidence="4">EthD domain-containing protein</fullName>
    </recommendedName>
</protein>
<sequence>MRPVVRMLLIASMFLPLVGLAVTALVKAEQADHGTPDHSSSTPDQSSSAPDHGTTEHGIAEDRVRMMMWFRRNPNMTFEEFSDYFRLPHANLFLNTTVVKRNVMLYEQLHVNQNWKNLLADMGYPVPNYDGVMILEAATMDKALECFSNPEYNDIVLPDSMLFSDMSSAVYGPFVVASSIEKEPSPTVFNAIRNDTKRAVIAFTHKEGMSYTSFTNYFRNVNPPKINALVESTGIGEELLKYEQLTLSTSPVTVSNPFTPMKGWDAVAQVAGPTYQYLLQASQFPDEFTPSPAHLTRCPRIQTSDSLPFSRLITNDANNFVDVDAGYQILPVDVVSSDSVSIPKLEPLAT</sequence>
<name>A0ABR3A6F3_9AGAR</name>
<dbReference type="InterPro" id="IPR011008">
    <property type="entry name" value="Dimeric_a/b-barrel"/>
</dbReference>
<dbReference type="InterPro" id="IPR009799">
    <property type="entry name" value="EthD_dom"/>
</dbReference>
<evidence type="ECO:0000313" key="6">
    <source>
        <dbReference type="Proteomes" id="UP001437256"/>
    </source>
</evidence>
<feature type="chain" id="PRO_5047207867" description="EthD domain-containing protein" evidence="3">
    <location>
        <begin position="29"/>
        <end position="350"/>
    </location>
</feature>
<comment type="similarity">
    <text evidence="1">Belongs to the tpcK family.</text>
</comment>
<dbReference type="Gene3D" id="3.30.70.100">
    <property type="match status" value="1"/>
</dbReference>
<evidence type="ECO:0000256" key="3">
    <source>
        <dbReference type="SAM" id="SignalP"/>
    </source>
</evidence>
<keyword evidence="6" id="KW-1185">Reference proteome</keyword>
<evidence type="ECO:0000313" key="5">
    <source>
        <dbReference type="EMBL" id="KAL0069476.1"/>
    </source>
</evidence>
<organism evidence="5 6">
    <name type="scientific">Marasmius tenuissimus</name>
    <dbReference type="NCBI Taxonomy" id="585030"/>
    <lineage>
        <taxon>Eukaryota</taxon>
        <taxon>Fungi</taxon>
        <taxon>Dikarya</taxon>
        <taxon>Basidiomycota</taxon>
        <taxon>Agaricomycotina</taxon>
        <taxon>Agaricomycetes</taxon>
        <taxon>Agaricomycetidae</taxon>
        <taxon>Agaricales</taxon>
        <taxon>Marasmiineae</taxon>
        <taxon>Marasmiaceae</taxon>
        <taxon>Marasmius</taxon>
    </lineage>
</organism>
<evidence type="ECO:0000256" key="2">
    <source>
        <dbReference type="SAM" id="MobiDB-lite"/>
    </source>
</evidence>
<evidence type="ECO:0000256" key="1">
    <source>
        <dbReference type="ARBA" id="ARBA00005986"/>
    </source>
</evidence>
<accession>A0ABR3A6F3</accession>
<dbReference type="Pfam" id="PF07110">
    <property type="entry name" value="EthD"/>
    <property type="match status" value="1"/>
</dbReference>
<comment type="caution">
    <text evidence="5">The sequence shown here is derived from an EMBL/GenBank/DDBJ whole genome shotgun (WGS) entry which is preliminary data.</text>
</comment>
<feature type="compositionally biased region" description="Low complexity" evidence="2">
    <location>
        <begin position="37"/>
        <end position="51"/>
    </location>
</feature>
<evidence type="ECO:0000259" key="4">
    <source>
        <dbReference type="Pfam" id="PF07110"/>
    </source>
</evidence>
<dbReference type="SUPFAM" id="SSF54909">
    <property type="entry name" value="Dimeric alpha+beta barrel"/>
    <property type="match status" value="1"/>
</dbReference>
<keyword evidence="3" id="KW-0732">Signal</keyword>
<gene>
    <name evidence="5" type="ORF">AAF712_003511</name>
</gene>
<feature type="region of interest" description="Disordered" evidence="2">
    <location>
        <begin position="31"/>
        <end position="57"/>
    </location>
</feature>